<sequence length="152" mass="17399">MSDDIMDQVIEDIKASYVKISLQVDESTDVSKLLSAIGIGPVHNIESHRCVQYDKEFFTIYQLHLDRIGYICTDGASAMLGNRLGVAAMMRKEIPELTITHCFLHRQETRATTLRQEFIQNMEDVDDDNIIKEDLIKLRHNRGIQMEFADGP</sequence>
<organism evidence="1 2">
    <name type="scientific">Lepeophtheirus salmonis</name>
    <name type="common">Salmon louse</name>
    <name type="synonym">Caligus salmonis</name>
    <dbReference type="NCBI Taxonomy" id="72036"/>
    <lineage>
        <taxon>Eukaryota</taxon>
        <taxon>Metazoa</taxon>
        <taxon>Ecdysozoa</taxon>
        <taxon>Arthropoda</taxon>
        <taxon>Crustacea</taxon>
        <taxon>Multicrustacea</taxon>
        <taxon>Hexanauplia</taxon>
        <taxon>Copepoda</taxon>
        <taxon>Siphonostomatoida</taxon>
        <taxon>Caligidae</taxon>
        <taxon>Lepeophtheirus</taxon>
    </lineage>
</organism>
<proteinExistence type="predicted"/>
<name>A0A7R8CPJ0_LEPSM</name>
<dbReference type="EMBL" id="HG994582">
    <property type="protein sequence ID" value="CAF2886864.1"/>
    <property type="molecule type" value="Genomic_DNA"/>
</dbReference>
<accession>A0A7R8CPJ0</accession>
<evidence type="ECO:0000313" key="2">
    <source>
        <dbReference type="Proteomes" id="UP000675881"/>
    </source>
</evidence>
<evidence type="ECO:0000313" key="1">
    <source>
        <dbReference type="EMBL" id="CAF2886864.1"/>
    </source>
</evidence>
<dbReference type="PANTHER" id="PTHR45913:SF19">
    <property type="entry name" value="LOW QUALITY PROTEIN: ZINC FINGER BED DOMAIN-CONTAINING PROTEIN 5-LIKE"/>
    <property type="match status" value="1"/>
</dbReference>
<dbReference type="AlphaFoldDB" id="A0A7R8CPJ0"/>
<keyword evidence="2" id="KW-1185">Reference proteome</keyword>
<gene>
    <name evidence="1" type="ORF">LSAA_6925</name>
</gene>
<reference evidence="1" key="1">
    <citation type="submission" date="2021-02" db="EMBL/GenBank/DDBJ databases">
        <authorList>
            <person name="Bekaert M."/>
        </authorList>
    </citation>
    <scope>NUCLEOTIDE SEQUENCE</scope>
    <source>
        <strain evidence="1">IoA-00</strain>
    </source>
</reference>
<dbReference type="Proteomes" id="UP000675881">
    <property type="component" value="Chromosome 3"/>
</dbReference>
<protein>
    <submittedName>
        <fullName evidence="1">(salmon louse) hypothetical protein</fullName>
    </submittedName>
</protein>
<dbReference type="PANTHER" id="PTHR45913">
    <property type="entry name" value="EPM2A-INTERACTING PROTEIN 1"/>
    <property type="match status" value="1"/>
</dbReference>